<comment type="caution">
    <text evidence="2">The sequence shown here is derived from an EMBL/GenBank/DDBJ whole genome shotgun (WGS) entry which is preliminary data.</text>
</comment>
<feature type="domain" description="DUF4301" evidence="1">
    <location>
        <begin position="13"/>
        <end position="521"/>
    </location>
</feature>
<dbReference type="eggNOG" id="COG3172">
    <property type="taxonomic scope" value="Bacteria"/>
</dbReference>
<organism evidence="2 3">
    <name type="scientific">Porphyromonas gingivicanis</name>
    <dbReference type="NCBI Taxonomy" id="266762"/>
    <lineage>
        <taxon>Bacteria</taxon>
        <taxon>Pseudomonadati</taxon>
        <taxon>Bacteroidota</taxon>
        <taxon>Bacteroidia</taxon>
        <taxon>Bacteroidales</taxon>
        <taxon>Porphyromonadaceae</taxon>
        <taxon>Porphyromonas</taxon>
    </lineage>
</organism>
<dbReference type="InterPro" id="IPR029044">
    <property type="entry name" value="Nucleotide-diphossugar_trans"/>
</dbReference>
<dbReference type="EMBL" id="JQZW01000002">
    <property type="protein sequence ID" value="KGN98968.1"/>
    <property type="molecule type" value="Genomic_DNA"/>
</dbReference>
<dbReference type="AlphaFoldDB" id="A0A0A2G6S1"/>
<dbReference type="Proteomes" id="UP000030134">
    <property type="component" value="Unassembled WGS sequence"/>
</dbReference>
<dbReference type="Pfam" id="PF14134">
    <property type="entry name" value="DUF4301"/>
    <property type="match status" value="1"/>
</dbReference>
<sequence>MEEVISSYDTLFTEEDIQHLEVHGITQEEALRQIELMRSGTTFQVLEGSASLEYGVISISGEEQPKYLEVWNDYCSNPRHRVVKFVPASGAASRMFQELYSLLPQSEPIAKEQLTPAQTLFFERINDFAFFGELSEACLRNEWSPISKLINNGRYATVAQSLLLKEGMNYGSLPKGLLLFHKYTDKKVRTAAMEHLVEGALYTKNRDGQIYLHFTVSSEHMEMFKSHLDRVRLRVEEQLGVLCNYTLSIQSPSTDTLALNEEGAPFRTKEGKLLLRPGGHGALIHNLNAIEADVIFIKNIDNVIPDHLKGNTILYKKLLGGVLVVVRERIFNYLRLLEKGRVTRAQLEELALFLHKTLCIAIPQKEILGDKELSDRIYHILNRPIRVCGMVRNEGEPGGGPYIVREADGTTSLQILESSQIDKSDGRSVEIWQASSFFNPVDIVCSTIDYKGTPFNLTDFVNERTSFLSEKSYEGEKLITLERPGLWNGAMDRWNTLFVEVPSDTFTPVKTVNDLLRPSHQGVIIND</sequence>
<evidence type="ECO:0000313" key="2">
    <source>
        <dbReference type="EMBL" id="KGN98968.1"/>
    </source>
</evidence>
<dbReference type="STRING" id="266762.HQ36_00275"/>
<keyword evidence="2" id="KW-0418">Kinase</keyword>
<reference evidence="2 3" key="1">
    <citation type="submission" date="2014-08" db="EMBL/GenBank/DDBJ databases">
        <title>Porphyromonas gingivicanis strain:COT-022_OH1391 Genome sequencing.</title>
        <authorList>
            <person name="Wallis C."/>
            <person name="Deusch O."/>
            <person name="O'Flynn C."/>
            <person name="Davis I."/>
            <person name="Jospin G."/>
            <person name="Darling A.E."/>
            <person name="Coil D.A."/>
            <person name="Alexiev A."/>
            <person name="Horsfall A."/>
            <person name="Kirkwood N."/>
            <person name="Harris S."/>
            <person name="Eisen J.A."/>
        </authorList>
    </citation>
    <scope>NUCLEOTIDE SEQUENCE [LARGE SCALE GENOMIC DNA]</scope>
    <source>
        <strain evidence="3">COT-022 OH1391</strain>
    </source>
</reference>
<dbReference type="RefSeq" id="WP_036882586.1">
    <property type="nucleotide sequence ID" value="NZ_JQZW01000002.1"/>
</dbReference>
<name>A0A0A2G6S1_9PORP</name>
<gene>
    <name evidence="2" type="ORF">HQ36_00275</name>
</gene>
<keyword evidence="2" id="KW-0808">Transferase</keyword>
<dbReference type="GO" id="GO:0016301">
    <property type="term" value="F:kinase activity"/>
    <property type="evidence" value="ECO:0007669"/>
    <property type="project" value="UniProtKB-KW"/>
</dbReference>
<accession>A0A0A2G6S1</accession>
<dbReference type="OrthoDB" id="5572060at2"/>
<dbReference type="SUPFAM" id="SSF53448">
    <property type="entry name" value="Nucleotide-diphospho-sugar transferases"/>
    <property type="match status" value="1"/>
</dbReference>
<proteinExistence type="predicted"/>
<evidence type="ECO:0000259" key="1">
    <source>
        <dbReference type="Pfam" id="PF14134"/>
    </source>
</evidence>
<keyword evidence="3" id="KW-1185">Reference proteome</keyword>
<dbReference type="InterPro" id="IPR025393">
    <property type="entry name" value="DUF4301"/>
</dbReference>
<protein>
    <submittedName>
        <fullName evidence="2">NAD metabolism ATPase/kinase</fullName>
    </submittedName>
</protein>
<evidence type="ECO:0000313" key="3">
    <source>
        <dbReference type="Proteomes" id="UP000030134"/>
    </source>
</evidence>